<dbReference type="Proteomes" id="UP000318571">
    <property type="component" value="Chromosome 7"/>
</dbReference>
<keyword evidence="1" id="KW-0732">Signal</keyword>
<protein>
    <submittedName>
        <fullName evidence="2">Uncharacterized protein</fullName>
    </submittedName>
</protein>
<name>A0A553P1V3_TIGCA</name>
<evidence type="ECO:0000313" key="3">
    <source>
        <dbReference type="Proteomes" id="UP000318571"/>
    </source>
</evidence>
<dbReference type="AlphaFoldDB" id="A0A553P1V3"/>
<feature type="chain" id="PRO_5022221740" evidence="1">
    <location>
        <begin position="22"/>
        <end position="111"/>
    </location>
</feature>
<sequence>MTRSDLSAFFLICSLWTFSFGQALEQHHDGIELWPITHQYEAVPTVGSEDQSMEEELRHDLDELASVMKILQLKITDILTRWDVQKTDPALTQSPNNDADYEAVYSEYNLY</sequence>
<dbReference type="EMBL" id="VCGU01000008">
    <property type="protein sequence ID" value="TRY71671.1"/>
    <property type="molecule type" value="Genomic_DNA"/>
</dbReference>
<accession>A0A553P1V3</accession>
<reference evidence="2 3" key="1">
    <citation type="journal article" date="2018" name="Nat. Ecol. Evol.">
        <title>Genomic signatures of mitonuclear coevolution across populations of Tigriopus californicus.</title>
        <authorList>
            <person name="Barreto F.S."/>
            <person name="Watson E.T."/>
            <person name="Lima T.G."/>
            <person name="Willett C.S."/>
            <person name="Edmands S."/>
            <person name="Li W."/>
            <person name="Burton R.S."/>
        </authorList>
    </citation>
    <scope>NUCLEOTIDE SEQUENCE [LARGE SCALE GENOMIC DNA]</scope>
    <source>
        <strain evidence="2 3">San Diego</strain>
    </source>
</reference>
<proteinExistence type="predicted"/>
<evidence type="ECO:0000256" key="1">
    <source>
        <dbReference type="SAM" id="SignalP"/>
    </source>
</evidence>
<gene>
    <name evidence="2" type="ORF">TCAL_16146</name>
</gene>
<organism evidence="2 3">
    <name type="scientific">Tigriopus californicus</name>
    <name type="common">Marine copepod</name>
    <dbReference type="NCBI Taxonomy" id="6832"/>
    <lineage>
        <taxon>Eukaryota</taxon>
        <taxon>Metazoa</taxon>
        <taxon>Ecdysozoa</taxon>
        <taxon>Arthropoda</taxon>
        <taxon>Crustacea</taxon>
        <taxon>Multicrustacea</taxon>
        <taxon>Hexanauplia</taxon>
        <taxon>Copepoda</taxon>
        <taxon>Harpacticoida</taxon>
        <taxon>Harpacticidae</taxon>
        <taxon>Tigriopus</taxon>
    </lineage>
</organism>
<feature type="signal peptide" evidence="1">
    <location>
        <begin position="1"/>
        <end position="21"/>
    </location>
</feature>
<evidence type="ECO:0000313" key="2">
    <source>
        <dbReference type="EMBL" id="TRY71671.1"/>
    </source>
</evidence>
<keyword evidence="3" id="KW-1185">Reference proteome</keyword>
<comment type="caution">
    <text evidence="2">The sequence shown here is derived from an EMBL/GenBank/DDBJ whole genome shotgun (WGS) entry which is preliminary data.</text>
</comment>